<dbReference type="AlphaFoldDB" id="A0AAJ1ETD8"/>
<evidence type="ECO:0000313" key="2">
    <source>
        <dbReference type="EMBL" id="MCB5620344.1"/>
    </source>
</evidence>
<reference evidence="2" key="1">
    <citation type="submission" date="2021-10" db="EMBL/GenBank/DDBJ databases">
        <title>Collection of gut derived symbiotic bacterial strains cultured from healthy donors.</title>
        <authorList>
            <person name="Lin H."/>
            <person name="Littmann E."/>
            <person name="Claire K."/>
            <person name="Pamer E."/>
        </authorList>
    </citation>
    <scope>NUCLEOTIDE SEQUENCE</scope>
    <source>
        <strain evidence="2">MSK.23.18</strain>
    </source>
</reference>
<protein>
    <submittedName>
        <fullName evidence="2">Uncharacterized protein</fullName>
    </submittedName>
</protein>
<dbReference type="Proteomes" id="UP001297370">
    <property type="component" value="Unassembled WGS sequence"/>
</dbReference>
<accession>A0AAJ1ETD8</accession>
<gene>
    <name evidence="2" type="ORF">LIQ08_14465</name>
</gene>
<organism evidence="2 3">
    <name type="scientific">Mediterraneibacter gnavus</name>
    <name type="common">Ruminococcus gnavus</name>
    <dbReference type="NCBI Taxonomy" id="33038"/>
    <lineage>
        <taxon>Bacteria</taxon>
        <taxon>Bacillati</taxon>
        <taxon>Bacillota</taxon>
        <taxon>Clostridia</taxon>
        <taxon>Lachnospirales</taxon>
        <taxon>Lachnospiraceae</taxon>
        <taxon>Mediterraneibacter</taxon>
    </lineage>
</organism>
<evidence type="ECO:0000256" key="1">
    <source>
        <dbReference type="SAM" id="SignalP"/>
    </source>
</evidence>
<feature type="chain" id="PRO_5042497916" evidence="1">
    <location>
        <begin position="26"/>
        <end position="125"/>
    </location>
</feature>
<dbReference type="RefSeq" id="WP_117994798.1">
    <property type="nucleotide sequence ID" value="NZ_BAABXJ010000001.1"/>
</dbReference>
<keyword evidence="1" id="KW-0732">Signal</keyword>
<comment type="caution">
    <text evidence="2">The sequence shown here is derived from an EMBL/GenBank/DDBJ whole genome shotgun (WGS) entry which is preliminary data.</text>
</comment>
<proteinExistence type="predicted"/>
<sequence length="125" mass="14154">MKKKKIGILLAMMMCTVAGVLPVHAGTSYLDVQAGDQYSYPTYKDTGTDFETYYYVTPTTYVGNDIMGRSFSVDGKYSSTITIMYNYPDKYSYEIHGPQVVGGIYYRMFAHCNMAGWHLIGRYTP</sequence>
<dbReference type="EMBL" id="JAJBOM010000024">
    <property type="protein sequence ID" value="MCB5620344.1"/>
    <property type="molecule type" value="Genomic_DNA"/>
</dbReference>
<feature type="signal peptide" evidence="1">
    <location>
        <begin position="1"/>
        <end position="25"/>
    </location>
</feature>
<name>A0AAJ1ETD8_MEDGN</name>
<evidence type="ECO:0000313" key="3">
    <source>
        <dbReference type="Proteomes" id="UP001297370"/>
    </source>
</evidence>